<comment type="catalytic activity">
    <reaction evidence="1">
        <text>3-hydroxy-2-methylpropanoyl-CoA + H2O = 3-hydroxy-2-methylpropanoate + CoA + H(+)</text>
        <dbReference type="Rhea" id="RHEA:20888"/>
        <dbReference type="ChEBI" id="CHEBI:11805"/>
        <dbReference type="ChEBI" id="CHEBI:15377"/>
        <dbReference type="ChEBI" id="CHEBI:15378"/>
        <dbReference type="ChEBI" id="CHEBI:57287"/>
        <dbReference type="ChEBI" id="CHEBI:57340"/>
        <dbReference type="EC" id="3.1.2.4"/>
    </reaction>
</comment>
<dbReference type="GO" id="GO:0003860">
    <property type="term" value="F:3-hydroxyisobutyryl-CoA hydrolase activity"/>
    <property type="evidence" value="ECO:0007669"/>
    <property type="project" value="UniProtKB-EC"/>
</dbReference>
<dbReference type="Gene3D" id="3.90.226.10">
    <property type="entry name" value="2-enoyl-CoA Hydratase, Chain A, domain 1"/>
    <property type="match status" value="1"/>
</dbReference>
<keyword evidence="3" id="KW-0378">Hydrolase</keyword>
<dbReference type="Pfam" id="PF16113">
    <property type="entry name" value="ECH_2"/>
    <property type="match status" value="1"/>
</dbReference>
<dbReference type="Proteomes" id="UP000194139">
    <property type="component" value="Chromosome"/>
</dbReference>
<proteinExistence type="predicted"/>
<dbReference type="InterPro" id="IPR029045">
    <property type="entry name" value="ClpP/crotonase-like_dom_sf"/>
</dbReference>
<keyword evidence="6" id="KW-1185">Reference proteome</keyword>
<reference evidence="5 6" key="1">
    <citation type="submission" date="2017-05" db="EMBL/GenBank/DDBJ databases">
        <title>Complete and WGS of Bordetella genogroups.</title>
        <authorList>
            <person name="Spilker T."/>
            <person name="LiPuma J."/>
        </authorList>
    </citation>
    <scope>NUCLEOTIDE SEQUENCE [LARGE SCALE GENOMIC DNA]</scope>
    <source>
        <strain evidence="5 6">AU17164</strain>
    </source>
</reference>
<evidence type="ECO:0000256" key="3">
    <source>
        <dbReference type="ARBA" id="ARBA00022801"/>
    </source>
</evidence>
<dbReference type="CDD" id="cd06558">
    <property type="entry name" value="crotonase-like"/>
    <property type="match status" value="1"/>
</dbReference>
<evidence type="ECO:0000259" key="4">
    <source>
        <dbReference type="Pfam" id="PF16113"/>
    </source>
</evidence>
<dbReference type="EMBL" id="CP021109">
    <property type="protein sequence ID" value="ARP86881.1"/>
    <property type="molecule type" value="Genomic_DNA"/>
</dbReference>
<evidence type="ECO:0000313" key="5">
    <source>
        <dbReference type="EMBL" id="ARP86881.1"/>
    </source>
</evidence>
<dbReference type="PANTHER" id="PTHR43176:SF3">
    <property type="entry name" value="3-HYDROXYISOBUTYRYL-COA HYDROLASE, MITOCHONDRIAL"/>
    <property type="match status" value="1"/>
</dbReference>
<accession>A0A1W6Z0W9</accession>
<dbReference type="GO" id="GO:0005829">
    <property type="term" value="C:cytosol"/>
    <property type="evidence" value="ECO:0007669"/>
    <property type="project" value="TreeGrafter"/>
</dbReference>
<organism evidence="5 6">
    <name type="scientific">Bordetella genomosp. 9</name>
    <dbReference type="NCBI Taxonomy" id="1416803"/>
    <lineage>
        <taxon>Bacteria</taxon>
        <taxon>Pseudomonadati</taxon>
        <taxon>Pseudomonadota</taxon>
        <taxon>Betaproteobacteria</taxon>
        <taxon>Burkholderiales</taxon>
        <taxon>Alcaligenaceae</taxon>
        <taxon>Bordetella</taxon>
    </lineage>
</organism>
<evidence type="ECO:0000256" key="1">
    <source>
        <dbReference type="ARBA" id="ARBA00001709"/>
    </source>
</evidence>
<sequence length="393" mass="43056">MNQPVLFEERPTDNGMRIGIATLNAPQSLNGLSLEMARSLDQRLSAWADDPRVAVVVLQGAGDKAFCAGGDLQSLYRSMQSSPKGDAWGNRYAREFFEVEYRLDYRIHTYPKPVLCWGHGFVMGGGIGLMMGASHRVVDETSRLAMPEISIGLFPDVGGSWLLSRMPGNTGLFLALTGAQLNASDAFFAGLADFHLRAQDWPRLLDHLVQQPWAGGAGVIGDVEKPAAFAPRSINDGLLRQVLHGMQPAETLAPGPLKQHAFQINNLCAGTNLEEIHENIAALAEHDDPWLARAARTMLAGSPGTARLAFTLLMRLRQRSLADVFRAEYVAALHASAHGDFQEGIRALLIDKDKRPRWNPATIEAASKEWVLKFFEEPWPQGQPHPLQDLGAA</sequence>
<feature type="domain" description="Enoyl-CoA hydratase/isomerase" evidence="4">
    <location>
        <begin position="18"/>
        <end position="375"/>
    </location>
</feature>
<dbReference type="InterPro" id="IPR032259">
    <property type="entry name" value="HIBYL-CoA-H"/>
</dbReference>
<dbReference type="EC" id="3.1.2.4" evidence="2"/>
<evidence type="ECO:0000256" key="2">
    <source>
        <dbReference type="ARBA" id="ARBA00011915"/>
    </source>
</evidence>
<dbReference type="SUPFAM" id="SSF52096">
    <property type="entry name" value="ClpP/crotonase"/>
    <property type="match status" value="1"/>
</dbReference>
<dbReference type="AlphaFoldDB" id="A0A1W6Z0W9"/>
<dbReference type="NCBIfam" id="NF004127">
    <property type="entry name" value="PRK05617.1"/>
    <property type="match status" value="1"/>
</dbReference>
<dbReference type="InterPro" id="IPR045004">
    <property type="entry name" value="ECH_dom"/>
</dbReference>
<dbReference type="GO" id="GO:0006574">
    <property type="term" value="P:L-valine catabolic process"/>
    <property type="evidence" value="ECO:0007669"/>
    <property type="project" value="TreeGrafter"/>
</dbReference>
<evidence type="ECO:0000313" key="6">
    <source>
        <dbReference type="Proteomes" id="UP000194139"/>
    </source>
</evidence>
<dbReference type="RefSeq" id="WP_086072541.1">
    <property type="nucleotide sequence ID" value="NZ_CP021109.1"/>
</dbReference>
<gene>
    <name evidence="5" type="ORF">CAL13_12185</name>
</gene>
<protein>
    <recommendedName>
        <fullName evidence="2">3-hydroxyisobutyryl-CoA hydrolase</fullName>
        <ecNumber evidence="2">3.1.2.4</ecNumber>
    </recommendedName>
</protein>
<dbReference type="PANTHER" id="PTHR43176">
    <property type="entry name" value="3-HYDROXYISOBUTYRYL-COA HYDROLASE-RELATED"/>
    <property type="match status" value="1"/>
</dbReference>
<name>A0A1W6Z0W9_9BORD</name>